<protein>
    <submittedName>
        <fullName evidence="9">ABC transporter permease</fullName>
    </submittedName>
</protein>
<evidence type="ECO:0000256" key="5">
    <source>
        <dbReference type="ARBA" id="ARBA00022989"/>
    </source>
</evidence>
<feature type="transmembrane region" description="Helical" evidence="7">
    <location>
        <begin position="177"/>
        <end position="197"/>
    </location>
</feature>
<dbReference type="SUPFAM" id="SSF161098">
    <property type="entry name" value="MetI-like"/>
    <property type="match status" value="1"/>
</dbReference>
<dbReference type="AlphaFoldDB" id="A0A947D378"/>
<evidence type="ECO:0000256" key="6">
    <source>
        <dbReference type="ARBA" id="ARBA00023136"/>
    </source>
</evidence>
<name>A0A947D378_9HYPH</name>
<gene>
    <name evidence="9" type="ORF">KL771_08445</name>
</gene>
<evidence type="ECO:0000256" key="3">
    <source>
        <dbReference type="ARBA" id="ARBA00022475"/>
    </source>
</evidence>
<feature type="transmembrane region" description="Helical" evidence="7">
    <location>
        <begin position="99"/>
        <end position="120"/>
    </location>
</feature>
<evidence type="ECO:0000259" key="8">
    <source>
        <dbReference type="PROSITE" id="PS50928"/>
    </source>
</evidence>
<dbReference type="InterPro" id="IPR000515">
    <property type="entry name" value="MetI-like"/>
</dbReference>
<keyword evidence="10" id="KW-1185">Reference proteome</keyword>
<dbReference type="InterPro" id="IPR045621">
    <property type="entry name" value="BPD_transp_1_N"/>
</dbReference>
<dbReference type="Pfam" id="PF00528">
    <property type="entry name" value="BPD_transp_1"/>
    <property type="match status" value="1"/>
</dbReference>
<evidence type="ECO:0000256" key="4">
    <source>
        <dbReference type="ARBA" id="ARBA00022692"/>
    </source>
</evidence>
<comment type="subcellular location">
    <subcellularLocation>
        <location evidence="1 7">Cell membrane</location>
        <topology evidence="1 7">Multi-pass membrane protein</topology>
    </subcellularLocation>
</comment>
<evidence type="ECO:0000256" key="2">
    <source>
        <dbReference type="ARBA" id="ARBA00022448"/>
    </source>
</evidence>
<evidence type="ECO:0000256" key="7">
    <source>
        <dbReference type="RuleBase" id="RU363032"/>
    </source>
</evidence>
<evidence type="ECO:0000313" key="10">
    <source>
        <dbReference type="Proteomes" id="UP000766595"/>
    </source>
</evidence>
<dbReference type="CDD" id="cd06261">
    <property type="entry name" value="TM_PBP2"/>
    <property type="match status" value="1"/>
</dbReference>
<dbReference type="PROSITE" id="PS50928">
    <property type="entry name" value="ABC_TM1"/>
    <property type="match status" value="1"/>
</dbReference>
<keyword evidence="5 7" id="KW-1133">Transmembrane helix</keyword>
<comment type="caution">
    <text evidence="9">The sequence shown here is derived from an EMBL/GenBank/DDBJ whole genome shotgun (WGS) entry which is preliminary data.</text>
</comment>
<organism evidence="9 10">
    <name type="scientific">Prosthecodimorpha staleyi</name>
    <dbReference type="NCBI Taxonomy" id="2840188"/>
    <lineage>
        <taxon>Bacteria</taxon>
        <taxon>Pseudomonadati</taxon>
        <taxon>Pseudomonadota</taxon>
        <taxon>Alphaproteobacteria</taxon>
        <taxon>Hyphomicrobiales</taxon>
        <taxon>Ancalomicrobiaceae</taxon>
        <taxon>Prosthecodimorpha</taxon>
    </lineage>
</organism>
<keyword evidence="4 7" id="KW-0812">Transmembrane</keyword>
<dbReference type="GO" id="GO:0071916">
    <property type="term" value="F:dipeptide transmembrane transporter activity"/>
    <property type="evidence" value="ECO:0007669"/>
    <property type="project" value="TreeGrafter"/>
</dbReference>
<evidence type="ECO:0000313" key="9">
    <source>
        <dbReference type="EMBL" id="MBT9289478.1"/>
    </source>
</evidence>
<keyword evidence="6 7" id="KW-0472">Membrane</keyword>
<dbReference type="PANTHER" id="PTHR43163">
    <property type="entry name" value="DIPEPTIDE TRANSPORT SYSTEM PERMEASE PROTEIN DPPB-RELATED"/>
    <property type="match status" value="1"/>
</dbReference>
<evidence type="ECO:0000256" key="1">
    <source>
        <dbReference type="ARBA" id="ARBA00004651"/>
    </source>
</evidence>
<keyword evidence="3" id="KW-1003">Cell membrane</keyword>
<sequence length="315" mass="33281">MLSFLVRRLAGLAVTLLATALVVFVVLEILPGDPAAVILGVSATPETVAALRTEFGLDLPAPERFIRWIGGLLTGDLGTSYGYRVPVAQLIAERLQVTLPLAFAAILLATLVGVPLGMLAASRPRGLRDAGVMVFAQAGLALPDFWVGILLVLAFAIGLHWLPSGGFPGWDAGLGPALASLVLPVIALALPQAAILARVTRSATLEALQEDWVRTARAKGLGAAATLYRHVLRNALVPVVTMLGVRFSFMIAGAIIIEDVFSLPGLGRLMFQAIGQHDIIVVKDLVVVFAALVVGINFLVDIAYGIVDPRLRRRA</sequence>
<reference evidence="9 10" key="1">
    <citation type="submission" date="2021-06" db="EMBL/GenBank/DDBJ databases">
        <authorList>
            <person name="Grouzdev D.S."/>
            <person name="Koziaeva V."/>
        </authorList>
    </citation>
    <scope>NUCLEOTIDE SEQUENCE [LARGE SCALE GENOMIC DNA]</scope>
    <source>
        <strain evidence="9 10">22</strain>
    </source>
</reference>
<dbReference type="Gene3D" id="1.10.3720.10">
    <property type="entry name" value="MetI-like"/>
    <property type="match status" value="1"/>
</dbReference>
<comment type="similarity">
    <text evidence="7">Belongs to the binding-protein-dependent transport system permease family.</text>
</comment>
<dbReference type="InterPro" id="IPR035906">
    <property type="entry name" value="MetI-like_sf"/>
</dbReference>
<feature type="transmembrane region" description="Helical" evidence="7">
    <location>
        <begin position="235"/>
        <end position="257"/>
    </location>
</feature>
<dbReference type="Pfam" id="PF19300">
    <property type="entry name" value="BPD_transp_1_N"/>
    <property type="match status" value="1"/>
</dbReference>
<feature type="transmembrane region" description="Helical" evidence="7">
    <location>
        <begin position="9"/>
        <end position="30"/>
    </location>
</feature>
<feature type="transmembrane region" description="Helical" evidence="7">
    <location>
        <begin position="285"/>
        <end position="307"/>
    </location>
</feature>
<feature type="domain" description="ABC transmembrane type-1" evidence="8">
    <location>
        <begin position="95"/>
        <end position="298"/>
    </location>
</feature>
<proteinExistence type="inferred from homology"/>
<dbReference type="EMBL" id="JAHHZF010000004">
    <property type="protein sequence ID" value="MBT9289478.1"/>
    <property type="molecule type" value="Genomic_DNA"/>
</dbReference>
<dbReference type="RefSeq" id="WP_261968115.1">
    <property type="nucleotide sequence ID" value="NZ_JAHHZF010000004.1"/>
</dbReference>
<dbReference type="PANTHER" id="PTHR43163:SF6">
    <property type="entry name" value="DIPEPTIDE TRANSPORT SYSTEM PERMEASE PROTEIN DPPB-RELATED"/>
    <property type="match status" value="1"/>
</dbReference>
<keyword evidence="2 7" id="KW-0813">Transport</keyword>
<dbReference type="GO" id="GO:0005886">
    <property type="term" value="C:plasma membrane"/>
    <property type="evidence" value="ECO:0007669"/>
    <property type="project" value="UniProtKB-SubCell"/>
</dbReference>
<accession>A0A947D378</accession>
<dbReference type="Proteomes" id="UP000766595">
    <property type="component" value="Unassembled WGS sequence"/>
</dbReference>
<feature type="transmembrane region" description="Helical" evidence="7">
    <location>
        <begin position="132"/>
        <end position="157"/>
    </location>
</feature>